<dbReference type="Gene3D" id="3.40.50.150">
    <property type="entry name" value="Vaccinia Virus protein VP39"/>
    <property type="match status" value="1"/>
</dbReference>
<dbReference type="PANTHER" id="PTHR18895">
    <property type="entry name" value="HEMK METHYLTRANSFERASE"/>
    <property type="match status" value="1"/>
</dbReference>
<dbReference type="STRING" id="413434.SAMN04488132_102176"/>
<keyword evidence="2 8" id="KW-0489">Methyltransferase</keyword>
<dbReference type="InterPro" id="IPR007848">
    <property type="entry name" value="Small_mtfrase_dom"/>
</dbReference>
<dbReference type="PANTHER" id="PTHR18895:SF74">
    <property type="entry name" value="MTRF1L RELEASE FACTOR GLUTAMINE METHYLTRANSFERASE"/>
    <property type="match status" value="1"/>
</dbReference>
<dbReference type="Gene3D" id="1.10.8.10">
    <property type="entry name" value="DNA helicase RuvA subunit, C-terminal domain"/>
    <property type="match status" value="1"/>
</dbReference>
<dbReference type="InterPro" id="IPR002052">
    <property type="entry name" value="DNA_methylase_N6_adenine_CS"/>
</dbReference>
<name>A0A1T4KXP6_9BACT</name>
<dbReference type="SUPFAM" id="SSF53335">
    <property type="entry name" value="S-adenosyl-L-methionine-dependent methyltransferases"/>
    <property type="match status" value="1"/>
</dbReference>
<keyword evidence="9" id="KW-1185">Reference proteome</keyword>
<dbReference type="RefSeq" id="WP_078830145.1">
    <property type="nucleotide sequence ID" value="NZ_FUWH01000002.1"/>
</dbReference>
<reference evidence="8 9" key="1">
    <citation type="submission" date="2017-02" db="EMBL/GenBank/DDBJ databases">
        <authorList>
            <person name="Peterson S.W."/>
        </authorList>
    </citation>
    <scope>NUCLEOTIDE SEQUENCE [LARGE SCALE GENOMIC DNA]</scope>
    <source>
        <strain evidence="8 9">DSM 22335</strain>
    </source>
</reference>
<dbReference type="InterPro" id="IPR029063">
    <property type="entry name" value="SAM-dependent_MTases_sf"/>
</dbReference>
<dbReference type="InterPro" id="IPR050320">
    <property type="entry name" value="N5-glutamine_MTase"/>
</dbReference>
<dbReference type="Pfam" id="PF17827">
    <property type="entry name" value="PrmC_N"/>
    <property type="match status" value="1"/>
</dbReference>
<evidence type="ECO:0000313" key="8">
    <source>
        <dbReference type="EMBL" id="SJZ47123.1"/>
    </source>
</evidence>
<evidence type="ECO:0000256" key="3">
    <source>
        <dbReference type="ARBA" id="ARBA00022679"/>
    </source>
</evidence>
<dbReference type="NCBIfam" id="TIGR03534">
    <property type="entry name" value="RF_mod_PrmC"/>
    <property type="match status" value="1"/>
</dbReference>
<protein>
    <recommendedName>
        <fullName evidence="1">peptide chain release factor N(5)-glutamine methyltransferase</fullName>
        <ecNumber evidence="1">2.1.1.297</ecNumber>
    </recommendedName>
</protein>
<dbReference type="EC" id="2.1.1.297" evidence="1"/>
<dbReference type="InterPro" id="IPR004556">
    <property type="entry name" value="HemK-like"/>
</dbReference>
<keyword evidence="4" id="KW-0949">S-adenosyl-L-methionine</keyword>
<dbReference type="InterPro" id="IPR040758">
    <property type="entry name" value="PrmC_N"/>
</dbReference>
<evidence type="ECO:0000256" key="5">
    <source>
        <dbReference type="ARBA" id="ARBA00048391"/>
    </source>
</evidence>
<evidence type="ECO:0000313" key="9">
    <source>
        <dbReference type="Proteomes" id="UP000190888"/>
    </source>
</evidence>
<gene>
    <name evidence="8" type="ORF">SAMN04488132_102176</name>
</gene>
<dbReference type="GO" id="GO:0032259">
    <property type="term" value="P:methylation"/>
    <property type="evidence" value="ECO:0007669"/>
    <property type="project" value="UniProtKB-KW"/>
</dbReference>
<sequence>MTISQANQLLLSTLNMSYPGNEASAIANLVMEELTGKTKAYRLLHSQDNLSESDQQRFKRYLAGLEKGSPVQYVLGEAWFGGLRFHVTEATLIPRPETEELVEEVIAYQTKIRKLLDIGTGSGCIPVTIKKRLPAVSVSAIDVSTPALAVAKSNAERHQADVNFMQFDFLREDTWTELGIFDAIVSNPPYVKESESVTMLHHVLNHEPHLALFVPDADPLLFYRKIALFGKSHLTPGGMLFLEINEALGRETQALLEEYGYTTTLKKDFYGKDRMILATLA</sequence>
<dbReference type="OrthoDB" id="9800643at2"/>
<evidence type="ECO:0000256" key="1">
    <source>
        <dbReference type="ARBA" id="ARBA00012771"/>
    </source>
</evidence>
<evidence type="ECO:0000256" key="2">
    <source>
        <dbReference type="ARBA" id="ARBA00022603"/>
    </source>
</evidence>
<dbReference type="CDD" id="cd02440">
    <property type="entry name" value="AdoMet_MTases"/>
    <property type="match status" value="1"/>
</dbReference>
<dbReference type="Pfam" id="PF05175">
    <property type="entry name" value="MTS"/>
    <property type="match status" value="1"/>
</dbReference>
<accession>A0A1T4KXP6</accession>
<dbReference type="InterPro" id="IPR019874">
    <property type="entry name" value="RF_methyltr_PrmC"/>
</dbReference>
<dbReference type="PROSITE" id="PS00092">
    <property type="entry name" value="N6_MTASE"/>
    <property type="match status" value="1"/>
</dbReference>
<feature type="domain" description="Release factor glutamine methyltransferase N-terminal" evidence="7">
    <location>
        <begin position="22"/>
        <end position="76"/>
    </location>
</feature>
<evidence type="ECO:0000259" key="6">
    <source>
        <dbReference type="Pfam" id="PF05175"/>
    </source>
</evidence>
<dbReference type="EMBL" id="FUWH01000002">
    <property type="protein sequence ID" value="SJZ47123.1"/>
    <property type="molecule type" value="Genomic_DNA"/>
</dbReference>
<dbReference type="GO" id="GO:0102559">
    <property type="term" value="F:peptide chain release factor N(5)-glutamine methyltransferase activity"/>
    <property type="evidence" value="ECO:0007669"/>
    <property type="project" value="UniProtKB-EC"/>
</dbReference>
<evidence type="ECO:0000256" key="4">
    <source>
        <dbReference type="ARBA" id="ARBA00022691"/>
    </source>
</evidence>
<evidence type="ECO:0000259" key="7">
    <source>
        <dbReference type="Pfam" id="PF17827"/>
    </source>
</evidence>
<keyword evidence="3 8" id="KW-0808">Transferase</keyword>
<dbReference type="GO" id="GO:0003676">
    <property type="term" value="F:nucleic acid binding"/>
    <property type="evidence" value="ECO:0007669"/>
    <property type="project" value="InterPro"/>
</dbReference>
<proteinExistence type="predicted"/>
<dbReference type="Proteomes" id="UP000190888">
    <property type="component" value="Unassembled WGS sequence"/>
</dbReference>
<organism evidence="8 9">
    <name type="scientific">Sediminibacterium ginsengisoli</name>
    <dbReference type="NCBI Taxonomy" id="413434"/>
    <lineage>
        <taxon>Bacteria</taxon>
        <taxon>Pseudomonadati</taxon>
        <taxon>Bacteroidota</taxon>
        <taxon>Chitinophagia</taxon>
        <taxon>Chitinophagales</taxon>
        <taxon>Chitinophagaceae</taxon>
        <taxon>Sediminibacterium</taxon>
    </lineage>
</organism>
<comment type="catalytic activity">
    <reaction evidence="5">
        <text>L-glutaminyl-[peptide chain release factor] + S-adenosyl-L-methionine = N(5)-methyl-L-glutaminyl-[peptide chain release factor] + S-adenosyl-L-homocysteine + H(+)</text>
        <dbReference type="Rhea" id="RHEA:42896"/>
        <dbReference type="Rhea" id="RHEA-COMP:10271"/>
        <dbReference type="Rhea" id="RHEA-COMP:10272"/>
        <dbReference type="ChEBI" id="CHEBI:15378"/>
        <dbReference type="ChEBI" id="CHEBI:30011"/>
        <dbReference type="ChEBI" id="CHEBI:57856"/>
        <dbReference type="ChEBI" id="CHEBI:59789"/>
        <dbReference type="ChEBI" id="CHEBI:61891"/>
        <dbReference type="EC" id="2.1.1.297"/>
    </reaction>
</comment>
<feature type="domain" description="Methyltransferase small" evidence="6">
    <location>
        <begin position="111"/>
        <end position="202"/>
    </location>
</feature>
<dbReference type="AlphaFoldDB" id="A0A1T4KXP6"/>
<dbReference type="NCBIfam" id="TIGR00536">
    <property type="entry name" value="hemK_fam"/>
    <property type="match status" value="1"/>
</dbReference>